<reference evidence="4" key="1">
    <citation type="submission" date="2018-01" db="EMBL/GenBank/DDBJ databases">
        <authorList>
            <person name="Mao J.F."/>
        </authorList>
    </citation>
    <scope>NUCLEOTIDE SEQUENCE</scope>
    <source>
        <strain evidence="4">Huo1</strain>
        <tissue evidence="4">Leaf</tissue>
    </source>
</reference>
<name>A0A8X8ZDL1_SALSN</name>
<feature type="domain" description="SMP" evidence="3">
    <location>
        <begin position="117"/>
        <end position="171"/>
    </location>
</feature>
<dbReference type="PANTHER" id="PTHR31174">
    <property type="entry name" value="SEED MATURATION FAMILY PROTEIN"/>
    <property type="match status" value="1"/>
</dbReference>
<evidence type="ECO:0000256" key="1">
    <source>
        <dbReference type="ARBA" id="ARBA00010733"/>
    </source>
</evidence>
<dbReference type="Proteomes" id="UP000298416">
    <property type="component" value="Unassembled WGS sequence"/>
</dbReference>
<accession>A0A8X8ZDL1</accession>
<evidence type="ECO:0000259" key="3">
    <source>
        <dbReference type="Pfam" id="PF04927"/>
    </source>
</evidence>
<dbReference type="InterPro" id="IPR042971">
    <property type="entry name" value="LEA_SMP"/>
</dbReference>
<dbReference type="AlphaFoldDB" id="A0A8X8ZDL1"/>
<evidence type="ECO:0000313" key="5">
    <source>
        <dbReference type="Proteomes" id="UP000298416"/>
    </source>
</evidence>
<keyword evidence="2" id="KW-0677">Repeat</keyword>
<keyword evidence="5" id="KW-1185">Reference proteome</keyword>
<dbReference type="Pfam" id="PF04927">
    <property type="entry name" value="SMP"/>
    <property type="match status" value="1"/>
</dbReference>
<gene>
    <name evidence="4" type="ORF">SASPL_137645</name>
</gene>
<dbReference type="PANTHER" id="PTHR31174:SF31">
    <property type="entry name" value="LATE EMBRYOGENESIS ABUNDANT PROTEIN 3"/>
    <property type="match status" value="1"/>
</dbReference>
<proteinExistence type="inferred from homology"/>
<comment type="caution">
    <text evidence="4">The sequence shown here is derived from an EMBL/GenBank/DDBJ whole genome shotgun (WGS) entry which is preliminary data.</text>
</comment>
<reference evidence="4" key="2">
    <citation type="submission" date="2020-08" db="EMBL/GenBank/DDBJ databases">
        <title>Plant Genome Project.</title>
        <authorList>
            <person name="Zhang R.-G."/>
        </authorList>
    </citation>
    <scope>NUCLEOTIDE SEQUENCE</scope>
    <source>
        <strain evidence="4">Huo1</strain>
        <tissue evidence="4">Leaf</tissue>
    </source>
</reference>
<sequence>MAEYRDQLSEGSEDVIAPNDIFAQVVGKDKPGQVRMMGQGVCPSDVWNGTPINTSDRLLSEYREKIARLEAMLGAQQRPCASQADGRSNAIASESLSLRSTTAETDQSEKPKKFASIKYGNVFDVSGELAAKDITPQDAAAVESAEKSMFGETQKSGMASVMKSVAELNEERGVVGHDDTTETIREGGTQITETTVVGHRVISKSIGRQFFGRFAMDE</sequence>
<dbReference type="EMBL" id="PNBA02000014">
    <property type="protein sequence ID" value="KAG6400802.1"/>
    <property type="molecule type" value="Genomic_DNA"/>
</dbReference>
<organism evidence="4">
    <name type="scientific">Salvia splendens</name>
    <name type="common">Scarlet sage</name>
    <dbReference type="NCBI Taxonomy" id="180675"/>
    <lineage>
        <taxon>Eukaryota</taxon>
        <taxon>Viridiplantae</taxon>
        <taxon>Streptophyta</taxon>
        <taxon>Embryophyta</taxon>
        <taxon>Tracheophyta</taxon>
        <taxon>Spermatophyta</taxon>
        <taxon>Magnoliopsida</taxon>
        <taxon>eudicotyledons</taxon>
        <taxon>Gunneridae</taxon>
        <taxon>Pentapetalae</taxon>
        <taxon>asterids</taxon>
        <taxon>lamiids</taxon>
        <taxon>Lamiales</taxon>
        <taxon>Lamiaceae</taxon>
        <taxon>Nepetoideae</taxon>
        <taxon>Mentheae</taxon>
        <taxon>Salviinae</taxon>
        <taxon>Salvia</taxon>
        <taxon>Salvia subgen. Calosphace</taxon>
        <taxon>core Calosphace</taxon>
    </lineage>
</organism>
<comment type="similarity">
    <text evidence="1">Belongs to the LEA type SMP family.</text>
</comment>
<evidence type="ECO:0000256" key="2">
    <source>
        <dbReference type="ARBA" id="ARBA00022737"/>
    </source>
</evidence>
<evidence type="ECO:0000313" key="4">
    <source>
        <dbReference type="EMBL" id="KAG6400802.1"/>
    </source>
</evidence>
<protein>
    <recommendedName>
        <fullName evidence="3">SMP domain-containing protein</fullName>
    </recommendedName>
</protein>
<dbReference type="InterPro" id="IPR007011">
    <property type="entry name" value="LEA_SMP_dom"/>
</dbReference>